<dbReference type="AlphaFoldDB" id="A0A3M2S4H5"/>
<evidence type="ECO:0000313" key="2">
    <source>
        <dbReference type="EMBL" id="RMJ12428.1"/>
    </source>
</evidence>
<organism evidence="2 3">
    <name type="scientific">Fusarium kuroshium</name>
    <dbReference type="NCBI Taxonomy" id="2010991"/>
    <lineage>
        <taxon>Eukaryota</taxon>
        <taxon>Fungi</taxon>
        <taxon>Dikarya</taxon>
        <taxon>Ascomycota</taxon>
        <taxon>Pezizomycotina</taxon>
        <taxon>Sordariomycetes</taxon>
        <taxon>Hypocreomycetidae</taxon>
        <taxon>Hypocreales</taxon>
        <taxon>Nectriaceae</taxon>
        <taxon>Fusarium</taxon>
        <taxon>Fusarium solani species complex</taxon>
    </lineage>
</organism>
<dbReference type="OrthoDB" id="5386682at2759"/>
<sequence>MAELSSLKEPPPDIYKPLDKDTREIRLFKILPSEDTNATVEIQLFRRRLEDISGQFIPFSYVWGDAKDTKPIKVNGISTPVTRNLADFLKQTRALLPDILIKGSWDKPAIFWADAICINQKDPEERSHQVQLMKSIYSSAPMALTRLGDTKDAHLAVSLAESLGPPKGLDFVSNLPNLDHSSWMLAHPHLWSVSEGRNAHWEAYKALVQSPYWTRTWTFQEMVLPTDVLFMCGSSLITWQSVMAVQELLTALVSMGSHSGLPTTEAHHALYPALKPFFNIMVPSINEINSARLKIVSAANYPNLSLVPRVADLQATDPRDKVYGLLGVIGTRLEADYTKDTPQVYREFASVWFDEVKNLNLLLYSHEYYRIARHGPIPLPSWAPDWEGISQKGGDSEDYDDLWSLMDRSFAPYDASKRLPASNPHLYDDPGTLVVPGVVAGKVNEVYPRWRSDKSNTEFALEVLQLVTNYTSCFSSQLEPSSSPPGSRLHIFQALFRTVVTDALVHSLFQNRDVSLHKSVALCFLVGVLAWAVDSESPDWHSVAAIYLPQLSIPLGQDFSRAWKEEIFKGYSAEHNMADWENAAAAMEWTWENARGDVETLRRNMRTYLGYPLKFVANNGYLGTVTAAQTGDLVVVLADCKAPVLLRRKGSHYEHVGPCFVIGLMEGEVKQMVDRGEAKIETFEIR</sequence>
<dbReference type="PANTHER" id="PTHR24148:SF64">
    <property type="entry name" value="HETEROKARYON INCOMPATIBILITY DOMAIN-CONTAINING PROTEIN"/>
    <property type="match status" value="1"/>
</dbReference>
<feature type="domain" description="Heterokaryon incompatibility" evidence="1">
    <location>
        <begin position="59"/>
        <end position="221"/>
    </location>
</feature>
<gene>
    <name evidence="2" type="ORF">CDV36_007916</name>
</gene>
<comment type="caution">
    <text evidence="2">The sequence shown here is derived from an EMBL/GenBank/DDBJ whole genome shotgun (WGS) entry which is preliminary data.</text>
</comment>
<keyword evidence="3" id="KW-1185">Reference proteome</keyword>
<proteinExistence type="predicted"/>
<dbReference type="EMBL" id="NKUJ01000136">
    <property type="protein sequence ID" value="RMJ12428.1"/>
    <property type="molecule type" value="Genomic_DNA"/>
</dbReference>
<name>A0A3M2S4H5_9HYPO</name>
<dbReference type="Pfam" id="PF06985">
    <property type="entry name" value="HET"/>
    <property type="match status" value="1"/>
</dbReference>
<evidence type="ECO:0000259" key="1">
    <source>
        <dbReference type="Pfam" id="PF06985"/>
    </source>
</evidence>
<reference evidence="2 3" key="1">
    <citation type="submission" date="2017-06" db="EMBL/GenBank/DDBJ databases">
        <title>Comparative genomic analysis of Ambrosia Fusariam Clade fungi.</title>
        <authorList>
            <person name="Stajich J.E."/>
            <person name="Carrillo J."/>
            <person name="Kijimoto T."/>
            <person name="Eskalen A."/>
            <person name="O'Donnell K."/>
            <person name="Kasson M."/>
        </authorList>
    </citation>
    <scope>NUCLEOTIDE SEQUENCE [LARGE SCALE GENOMIC DNA]</scope>
    <source>
        <strain evidence="2">UCR3666</strain>
    </source>
</reference>
<evidence type="ECO:0000313" key="3">
    <source>
        <dbReference type="Proteomes" id="UP000277212"/>
    </source>
</evidence>
<accession>A0A3M2S4H5</accession>
<dbReference type="InterPro" id="IPR052895">
    <property type="entry name" value="HetReg/Transcr_Mod"/>
</dbReference>
<dbReference type="PANTHER" id="PTHR24148">
    <property type="entry name" value="ANKYRIN REPEAT DOMAIN-CONTAINING PROTEIN 39 HOMOLOG-RELATED"/>
    <property type="match status" value="1"/>
</dbReference>
<dbReference type="InterPro" id="IPR010730">
    <property type="entry name" value="HET"/>
</dbReference>
<dbReference type="Proteomes" id="UP000277212">
    <property type="component" value="Unassembled WGS sequence"/>
</dbReference>
<protein>
    <recommendedName>
        <fullName evidence="1">Heterokaryon incompatibility domain-containing protein</fullName>
    </recommendedName>
</protein>